<evidence type="ECO:0000256" key="6">
    <source>
        <dbReference type="ARBA" id="ARBA00022519"/>
    </source>
</evidence>
<keyword evidence="7 13" id="KW-0812">Transmembrane</keyword>
<keyword evidence="5" id="KW-1003">Cell membrane</keyword>
<dbReference type="Gene3D" id="1.20.58.340">
    <property type="entry name" value="Magnesium transport protein CorA, transmembrane region"/>
    <property type="match status" value="1"/>
</dbReference>
<dbReference type="InterPro" id="IPR050829">
    <property type="entry name" value="CorA_MIT"/>
</dbReference>
<evidence type="ECO:0000256" key="7">
    <source>
        <dbReference type="ARBA" id="ARBA00022692"/>
    </source>
</evidence>
<evidence type="ECO:0000256" key="13">
    <source>
        <dbReference type="SAM" id="Phobius"/>
    </source>
</evidence>
<dbReference type="OrthoDB" id="9803416at2"/>
<dbReference type="EMBL" id="NIPW01000041">
    <property type="protein sequence ID" value="OWJ75175.1"/>
    <property type="molecule type" value="Genomic_DNA"/>
</dbReference>
<proteinExistence type="inferred from homology"/>
<dbReference type="Gene3D" id="3.30.460.20">
    <property type="entry name" value="CorA soluble domain-like"/>
    <property type="match status" value="1"/>
</dbReference>
<feature type="transmembrane region" description="Helical" evidence="13">
    <location>
        <begin position="288"/>
        <end position="311"/>
    </location>
</feature>
<dbReference type="GO" id="GO:0015087">
    <property type="term" value="F:cobalt ion transmembrane transporter activity"/>
    <property type="evidence" value="ECO:0007669"/>
    <property type="project" value="TreeGrafter"/>
</dbReference>
<dbReference type="SUPFAM" id="SSF143865">
    <property type="entry name" value="CorA soluble domain-like"/>
    <property type="match status" value="1"/>
</dbReference>
<organism evidence="14 15">
    <name type="scientific">Haematobacter genomosp. 1</name>
    <dbReference type="NCBI Taxonomy" id="366618"/>
    <lineage>
        <taxon>Bacteria</taxon>
        <taxon>Pseudomonadati</taxon>
        <taxon>Pseudomonadota</taxon>
        <taxon>Alphaproteobacteria</taxon>
        <taxon>Rhodobacterales</taxon>
        <taxon>Paracoccaceae</taxon>
        <taxon>Haematobacter</taxon>
    </lineage>
</organism>
<evidence type="ECO:0000256" key="3">
    <source>
        <dbReference type="ARBA" id="ARBA00019439"/>
    </source>
</evidence>
<keyword evidence="9 13" id="KW-1133">Transmembrane helix</keyword>
<gene>
    <name evidence="14" type="ORF">CDV49_17540</name>
</gene>
<sequence length="349" mass="38613">MAAPGRFLVSSSQEEAMIKLFGQTAGQLKPLDIDPAVPLPVEAAVWIDLYQPTREEEQSLEAALGISIPTRADMNEIEASSRFYHEDGALFMTANVLSRPAQGTGDPAQQDVFLSMPVTFILVGAHLVTVRYHEPRSFQMYTNWAERGDAPCANGNSVLLGLFEAIVDRLADIAEEAGTGLDLIGARLFDSLPDDGAPDETLDMLVERIGRAEDLNGKIMASIVTLNRVVTAMSTLPKMDAKRDAKLRLKTLGRDLQSVSDHVERQARRITFLLDSTLGKINIEQTGIIKIFSVMSLVFMPPTLIASIYGMNFDFMPELHWEGAYYVVIVLMIVSSVAPYLYFRKRGWL</sequence>
<comment type="subcellular location">
    <subcellularLocation>
        <location evidence="1">Cell inner membrane</location>
        <topology evidence="1">Multi-pass membrane protein</topology>
    </subcellularLocation>
</comment>
<keyword evidence="11 13" id="KW-0472">Membrane</keyword>
<evidence type="ECO:0000256" key="4">
    <source>
        <dbReference type="ARBA" id="ARBA00022448"/>
    </source>
</evidence>
<dbReference type="GO" id="GO:0015099">
    <property type="term" value="F:nickel cation transmembrane transporter activity"/>
    <property type="evidence" value="ECO:0007669"/>
    <property type="project" value="TreeGrafter"/>
</dbReference>
<dbReference type="SUPFAM" id="SSF144083">
    <property type="entry name" value="Magnesium transport protein CorA, transmembrane region"/>
    <property type="match status" value="1"/>
</dbReference>
<comment type="similarity">
    <text evidence="2">Belongs to the CorA metal ion transporter (MIT) (TC 1.A.35) family.</text>
</comment>
<name>A0A212A7F4_9RHOB</name>
<dbReference type="CDD" id="cd12837">
    <property type="entry name" value="EcCorA-like_u1"/>
    <property type="match status" value="1"/>
</dbReference>
<keyword evidence="6" id="KW-0997">Cell inner membrane</keyword>
<dbReference type="Proteomes" id="UP000196878">
    <property type="component" value="Unassembled WGS sequence"/>
</dbReference>
<dbReference type="AlphaFoldDB" id="A0A212A7F4"/>
<dbReference type="InterPro" id="IPR045861">
    <property type="entry name" value="CorA_cytoplasmic_dom"/>
</dbReference>
<evidence type="ECO:0000256" key="9">
    <source>
        <dbReference type="ARBA" id="ARBA00022989"/>
    </source>
</evidence>
<dbReference type="InterPro" id="IPR045863">
    <property type="entry name" value="CorA_TM1_TM2"/>
</dbReference>
<evidence type="ECO:0000256" key="11">
    <source>
        <dbReference type="ARBA" id="ARBA00023136"/>
    </source>
</evidence>
<keyword evidence="4" id="KW-0813">Transport</keyword>
<evidence type="ECO:0000256" key="1">
    <source>
        <dbReference type="ARBA" id="ARBA00004429"/>
    </source>
</evidence>
<evidence type="ECO:0000256" key="10">
    <source>
        <dbReference type="ARBA" id="ARBA00023065"/>
    </source>
</evidence>
<dbReference type="Pfam" id="PF01544">
    <property type="entry name" value="CorA"/>
    <property type="match status" value="1"/>
</dbReference>
<comment type="catalytic activity">
    <reaction evidence="12">
        <text>Mg(2+)(in) = Mg(2+)(out)</text>
        <dbReference type="Rhea" id="RHEA:29827"/>
        <dbReference type="ChEBI" id="CHEBI:18420"/>
    </reaction>
</comment>
<dbReference type="InterPro" id="IPR002523">
    <property type="entry name" value="MgTranspt_CorA/ZnTranspt_ZntB"/>
</dbReference>
<evidence type="ECO:0000256" key="8">
    <source>
        <dbReference type="ARBA" id="ARBA00022842"/>
    </source>
</evidence>
<evidence type="ECO:0000313" key="15">
    <source>
        <dbReference type="Proteomes" id="UP000196878"/>
    </source>
</evidence>
<dbReference type="GO" id="GO:0005886">
    <property type="term" value="C:plasma membrane"/>
    <property type="evidence" value="ECO:0007669"/>
    <property type="project" value="UniProtKB-SubCell"/>
</dbReference>
<keyword evidence="8" id="KW-0460">Magnesium</keyword>
<dbReference type="PANTHER" id="PTHR47685">
    <property type="entry name" value="MAGNESIUM TRANSPORT PROTEIN CORA"/>
    <property type="match status" value="1"/>
</dbReference>
<accession>A0A212A7F4</accession>
<evidence type="ECO:0000256" key="2">
    <source>
        <dbReference type="ARBA" id="ARBA00009765"/>
    </source>
</evidence>
<keyword evidence="10" id="KW-0406">Ion transport</keyword>
<evidence type="ECO:0000313" key="14">
    <source>
        <dbReference type="EMBL" id="OWJ75175.1"/>
    </source>
</evidence>
<protein>
    <recommendedName>
        <fullName evidence="3">Magnesium transport protein CorA</fullName>
    </recommendedName>
</protein>
<reference evidence="14 15" key="1">
    <citation type="submission" date="2016-12" db="EMBL/GenBank/DDBJ databases">
        <title>Comparison of Traditional DNA-DNA Hybridization with In Silico Genomic Analysis.</title>
        <authorList>
            <person name="Nicholson A.C."/>
            <person name="Humrighouse B.W."/>
            <person name="Graziano J."/>
            <person name="Lasker B."/>
            <person name="Whitney A.M."/>
            <person name="Mcquiston J.R."/>
        </authorList>
    </citation>
    <scope>NUCLEOTIDE SEQUENCE [LARGE SCALE GENOMIC DNA]</scope>
    <source>
        <strain evidence="14 15">H2240</strain>
    </source>
</reference>
<evidence type="ECO:0000256" key="12">
    <source>
        <dbReference type="ARBA" id="ARBA00034269"/>
    </source>
</evidence>
<comment type="caution">
    <text evidence="14">The sequence shown here is derived from an EMBL/GenBank/DDBJ whole genome shotgun (WGS) entry which is preliminary data.</text>
</comment>
<dbReference type="FunFam" id="1.20.58.340:FF:000001">
    <property type="entry name" value="Magnesium transport protein CorA"/>
    <property type="match status" value="1"/>
</dbReference>
<feature type="transmembrane region" description="Helical" evidence="13">
    <location>
        <begin position="323"/>
        <end position="343"/>
    </location>
</feature>
<keyword evidence="15" id="KW-1185">Reference proteome</keyword>
<evidence type="ECO:0000256" key="5">
    <source>
        <dbReference type="ARBA" id="ARBA00022475"/>
    </source>
</evidence>
<dbReference type="PANTHER" id="PTHR47685:SF1">
    <property type="entry name" value="MAGNESIUM TRANSPORT PROTEIN CORA"/>
    <property type="match status" value="1"/>
</dbReference>
<dbReference type="GO" id="GO:0015095">
    <property type="term" value="F:magnesium ion transmembrane transporter activity"/>
    <property type="evidence" value="ECO:0007669"/>
    <property type="project" value="TreeGrafter"/>
</dbReference>